<accession>A0A6A5VSC1</accession>
<dbReference type="EMBL" id="ML976657">
    <property type="protein sequence ID" value="KAF1979489.1"/>
    <property type="molecule type" value="Genomic_DNA"/>
</dbReference>
<feature type="region of interest" description="Disordered" evidence="1">
    <location>
        <begin position="1"/>
        <end position="46"/>
    </location>
</feature>
<protein>
    <recommendedName>
        <fullName evidence="4">F-box domain-containing protein</fullName>
    </recommendedName>
</protein>
<keyword evidence="3" id="KW-1185">Reference proteome</keyword>
<dbReference type="PANTHER" id="PTHR42085:SF1">
    <property type="entry name" value="F-BOX DOMAIN-CONTAINING PROTEIN"/>
    <property type="match status" value="1"/>
</dbReference>
<proteinExistence type="predicted"/>
<evidence type="ECO:0000256" key="1">
    <source>
        <dbReference type="SAM" id="MobiDB-lite"/>
    </source>
</evidence>
<evidence type="ECO:0000313" key="3">
    <source>
        <dbReference type="Proteomes" id="UP000800036"/>
    </source>
</evidence>
<gene>
    <name evidence="2" type="ORF">BU23DRAFT_98938</name>
</gene>
<dbReference type="AlphaFoldDB" id="A0A6A5VSC1"/>
<feature type="region of interest" description="Disordered" evidence="1">
    <location>
        <begin position="60"/>
        <end position="116"/>
    </location>
</feature>
<feature type="compositionally biased region" description="Basic residues" evidence="1">
    <location>
        <begin position="31"/>
        <end position="45"/>
    </location>
</feature>
<dbReference type="Proteomes" id="UP000800036">
    <property type="component" value="Unassembled WGS sequence"/>
</dbReference>
<name>A0A6A5VSC1_9PLEO</name>
<feature type="compositionally biased region" description="Basic residues" evidence="1">
    <location>
        <begin position="76"/>
        <end position="86"/>
    </location>
</feature>
<evidence type="ECO:0008006" key="4">
    <source>
        <dbReference type="Google" id="ProtNLM"/>
    </source>
</evidence>
<organism evidence="2 3">
    <name type="scientific">Bimuria novae-zelandiae CBS 107.79</name>
    <dbReference type="NCBI Taxonomy" id="1447943"/>
    <lineage>
        <taxon>Eukaryota</taxon>
        <taxon>Fungi</taxon>
        <taxon>Dikarya</taxon>
        <taxon>Ascomycota</taxon>
        <taxon>Pezizomycotina</taxon>
        <taxon>Dothideomycetes</taxon>
        <taxon>Pleosporomycetidae</taxon>
        <taxon>Pleosporales</taxon>
        <taxon>Massarineae</taxon>
        <taxon>Didymosphaeriaceae</taxon>
        <taxon>Bimuria</taxon>
    </lineage>
</organism>
<feature type="compositionally biased region" description="Polar residues" evidence="1">
    <location>
        <begin position="18"/>
        <end position="30"/>
    </location>
</feature>
<dbReference type="PANTHER" id="PTHR42085">
    <property type="entry name" value="F-BOX DOMAIN-CONTAINING PROTEIN"/>
    <property type="match status" value="1"/>
</dbReference>
<dbReference type="OrthoDB" id="5372935at2759"/>
<dbReference type="InterPro" id="IPR038883">
    <property type="entry name" value="AN11006-like"/>
</dbReference>
<sequence>MASYASLSLASDRGSSPELGSSSFKTQYSKKTGRPIRKSAGKVKAKAGFVDSKIIEDEYEEAIDTPSEDDDGHIKPQQKKRKRKRSPSPEPPPLGDVIRNEDPDELSDAEGPFQKKSRLPPVLLQFNIPLGFHGPLQVTLDTSMLGLDKTYNMRPTPATKKTSGVSELQSANGRKKPIGFTDLPAELRNKVYRHLFVTDKLLEFPANAEEANRLKRSSQFLSTCKVVHSEGCSILYGENKFKFDRNNKTRGPFWDAVPKEIGYKDIRQFLKMMGPENLVYLRDVTLVLQDAMPSVTPGLDHEQRRYIRDEHLLDVIRTLRQTKLRKLNVVFLGRRTLARSDAKFVDYLSQIKADEVVSTCNGWYHQKIEAYLWKEMKETMIRKKKLYHPEK</sequence>
<reference evidence="2" key="1">
    <citation type="journal article" date="2020" name="Stud. Mycol.">
        <title>101 Dothideomycetes genomes: a test case for predicting lifestyles and emergence of pathogens.</title>
        <authorList>
            <person name="Haridas S."/>
            <person name="Albert R."/>
            <person name="Binder M."/>
            <person name="Bloem J."/>
            <person name="Labutti K."/>
            <person name="Salamov A."/>
            <person name="Andreopoulos B."/>
            <person name="Baker S."/>
            <person name="Barry K."/>
            <person name="Bills G."/>
            <person name="Bluhm B."/>
            <person name="Cannon C."/>
            <person name="Castanera R."/>
            <person name="Culley D."/>
            <person name="Daum C."/>
            <person name="Ezra D."/>
            <person name="Gonzalez J."/>
            <person name="Henrissat B."/>
            <person name="Kuo A."/>
            <person name="Liang C."/>
            <person name="Lipzen A."/>
            <person name="Lutzoni F."/>
            <person name="Magnuson J."/>
            <person name="Mondo S."/>
            <person name="Nolan M."/>
            <person name="Ohm R."/>
            <person name="Pangilinan J."/>
            <person name="Park H.-J."/>
            <person name="Ramirez L."/>
            <person name="Alfaro M."/>
            <person name="Sun H."/>
            <person name="Tritt A."/>
            <person name="Yoshinaga Y."/>
            <person name="Zwiers L.-H."/>
            <person name="Turgeon B."/>
            <person name="Goodwin S."/>
            <person name="Spatafora J."/>
            <person name="Crous P."/>
            <person name="Grigoriev I."/>
        </authorList>
    </citation>
    <scope>NUCLEOTIDE SEQUENCE</scope>
    <source>
        <strain evidence="2">CBS 107.79</strain>
    </source>
</reference>
<evidence type="ECO:0000313" key="2">
    <source>
        <dbReference type="EMBL" id="KAF1979489.1"/>
    </source>
</evidence>
<feature type="compositionally biased region" description="Polar residues" evidence="1">
    <location>
        <begin position="159"/>
        <end position="172"/>
    </location>
</feature>
<feature type="compositionally biased region" description="Acidic residues" evidence="1">
    <location>
        <begin position="60"/>
        <end position="71"/>
    </location>
</feature>
<feature type="region of interest" description="Disordered" evidence="1">
    <location>
        <begin position="155"/>
        <end position="175"/>
    </location>
</feature>